<dbReference type="Proteomes" id="UP000216409">
    <property type="component" value="Unassembled WGS sequence"/>
</dbReference>
<proteinExistence type="predicted"/>
<gene>
    <name evidence="1" type="ORF">DJ83_14575</name>
</gene>
<evidence type="ECO:0000313" key="1">
    <source>
        <dbReference type="EMBL" id="OYR58692.1"/>
    </source>
</evidence>
<name>A0A256IRC1_HALEZ</name>
<sequence length="186" mass="20515">MLLGTGVPLGLIHLDYWIRYAGVEYRLDSDTIVATDTLFQTPLWRYESLADHEVRIERDAVDRWLDTSTVLVDRGDRPTKLPRLEDTTPITDSLVDVSTADSDAGVNWNANTDEPDTMVEVSIELLRLDSTAPRMSLVSMTLFGVVSLIALVIAAQFEGGAAAGVFVFLFTVIPLVGLIIYQISNN</sequence>
<reference evidence="1" key="2">
    <citation type="submission" date="2017-05" db="EMBL/GenBank/DDBJ databases">
        <authorList>
            <person name="Song R."/>
            <person name="Chenine A.L."/>
            <person name="Ruprecht R.M."/>
        </authorList>
    </citation>
    <scope>NUCLEOTIDE SEQUENCE</scope>
    <source>
        <strain evidence="1">LD3</strain>
    </source>
</reference>
<organism evidence="1">
    <name type="scientific">Halorubrum ezzemoulense</name>
    <name type="common">Halorubrum chaoviator</name>
    <dbReference type="NCBI Taxonomy" id="337243"/>
    <lineage>
        <taxon>Archaea</taxon>
        <taxon>Methanobacteriati</taxon>
        <taxon>Methanobacteriota</taxon>
        <taxon>Stenosarchaea group</taxon>
        <taxon>Halobacteria</taxon>
        <taxon>Halobacteriales</taxon>
        <taxon>Haloferacaceae</taxon>
        <taxon>Halorubrum</taxon>
    </lineage>
</organism>
<dbReference type="EMBL" id="NHOW01000170">
    <property type="protein sequence ID" value="OYR58692.1"/>
    <property type="molecule type" value="Genomic_DNA"/>
</dbReference>
<dbReference type="AlphaFoldDB" id="A0A256IRC1"/>
<comment type="caution">
    <text evidence="1">The sequence shown here is derived from an EMBL/GenBank/DDBJ whole genome shotgun (WGS) entry which is preliminary data.</text>
</comment>
<reference evidence="1" key="1">
    <citation type="journal article" date="2014" name="Front. Microbiol.">
        <title>Population and genomic analysis of the genus Halorubrum.</title>
        <authorList>
            <person name="Fullmer M.S."/>
            <person name="Soucy S.M."/>
            <person name="Swithers K.S."/>
            <person name="Makkay A.M."/>
            <person name="Wheeler R."/>
            <person name="Ventosa A."/>
            <person name="Gogarten J.P."/>
            <person name="Papke R.T."/>
        </authorList>
    </citation>
    <scope>NUCLEOTIDE SEQUENCE [LARGE SCALE GENOMIC DNA]</scope>
    <source>
        <strain evidence="1">LD3</strain>
    </source>
</reference>
<protein>
    <submittedName>
        <fullName evidence="1">Uncharacterized protein</fullName>
    </submittedName>
</protein>
<accession>A0A256IRC1</accession>